<dbReference type="InterPro" id="IPR005467">
    <property type="entry name" value="His_kinase_dom"/>
</dbReference>
<dbReference type="InterPro" id="IPR003594">
    <property type="entry name" value="HATPase_dom"/>
</dbReference>
<organism evidence="15 16">
    <name type="scientific">Streptomyces viridochromogenes</name>
    <dbReference type="NCBI Taxonomy" id="1938"/>
    <lineage>
        <taxon>Bacteria</taxon>
        <taxon>Bacillati</taxon>
        <taxon>Actinomycetota</taxon>
        <taxon>Actinomycetes</taxon>
        <taxon>Kitasatosporales</taxon>
        <taxon>Streptomycetaceae</taxon>
        <taxon>Streptomyces</taxon>
    </lineage>
</organism>
<dbReference type="GO" id="GO:0005886">
    <property type="term" value="C:plasma membrane"/>
    <property type="evidence" value="ECO:0007669"/>
    <property type="project" value="UniProtKB-SubCell"/>
</dbReference>
<dbReference type="EMBL" id="LFNT01000024">
    <property type="protein sequence ID" value="KMS72805.1"/>
    <property type="molecule type" value="Genomic_DNA"/>
</dbReference>
<dbReference type="Gene3D" id="6.10.340.10">
    <property type="match status" value="1"/>
</dbReference>
<dbReference type="InterPro" id="IPR004358">
    <property type="entry name" value="Sig_transdc_His_kin-like_C"/>
</dbReference>
<evidence type="ECO:0000256" key="4">
    <source>
        <dbReference type="ARBA" id="ARBA00022553"/>
    </source>
</evidence>
<keyword evidence="9" id="KW-0902">Two-component regulatory system</keyword>
<dbReference type="OrthoDB" id="9786919at2"/>
<evidence type="ECO:0000313" key="15">
    <source>
        <dbReference type="EMBL" id="KMS72805.1"/>
    </source>
</evidence>
<name>A0A0J8C4N8_STRVR</name>
<evidence type="ECO:0000256" key="7">
    <source>
        <dbReference type="ARBA" id="ARBA00022777"/>
    </source>
</evidence>
<dbReference type="PROSITE" id="PS50885">
    <property type="entry name" value="HAMP"/>
    <property type="match status" value="1"/>
</dbReference>
<keyword evidence="8 12" id="KW-1133">Transmembrane helix</keyword>
<dbReference type="RefSeq" id="WP_048582907.1">
    <property type="nucleotide sequence ID" value="NZ_LFNT01000024.1"/>
</dbReference>
<sequence length="476" mass="50210">MSGRLFGSVRSRATLAATLVVAVALVAAGTAVLLSLRSNLVGQAGTEAEHTARAVATDIALTRPGQPLSADNDEPVQVLDEKGKLLAASEDLERISGTGTQAVRPQPQTSPGRDGSGEDSDDDADDESALESLEPGEISEHTSFTNGTATLDGETDDYRFAEVHVEVEGRGQLTVYAGAPLSAEQSAVRTALTVMLIGFPLLLAVVAGVTWLVTRRALRPVEGIRSEMAAITASEDLARRVPVPDTHDEVARLALTTNETLAALQTSVERQRSFVADASHELRSPIASLRTQLEVAAAHPELLDLDGAVEDTVRLQDLAADLLLLARLDAGERPADTRFDLGALAREQAAGRAGVTVDAQTLEVAGSRAQVGRVLTNLLDNARRHARSEVTVTVRREGDRAVVAVADDGDGVAEADRERIFERFVRLDESRSRDDGGAGLGLAIARDVAVRHGGTLTVSRGPAGGALFELRLPQAH</sequence>
<dbReference type="FunFam" id="1.10.287.130:FF:000009">
    <property type="entry name" value="Two-component sensor histidine kinase"/>
    <property type="match status" value="1"/>
</dbReference>
<dbReference type="SUPFAM" id="SSF55874">
    <property type="entry name" value="ATPase domain of HSP90 chaperone/DNA topoisomerase II/histidine kinase"/>
    <property type="match status" value="1"/>
</dbReference>
<comment type="catalytic activity">
    <reaction evidence="1">
        <text>ATP + protein L-histidine = ADP + protein N-phospho-L-histidine.</text>
        <dbReference type="EC" id="2.7.13.3"/>
    </reaction>
</comment>
<evidence type="ECO:0000256" key="8">
    <source>
        <dbReference type="ARBA" id="ARBA00022989"/>
    </source>
</evidence>
<dbReference type="InterPro" id="IPR036890">
    <property type="entry name" value="HATPase_C_sf"/>
</dbReference>
<dbReference type="CDD" id="cd00082">
    <property type="entry name" value="HisKA"/>
    <property type="match status" value="1"/>
</dbReference>
<evidence type="ECO:0000256" key="9">
    <source>
        <dbReference type="ARBA" id="ARBA00023012"/>
    </source>
</evidence>
<reference evidence="15 16" key="1">
    <citation type="submission" date="2015-06" db="EMBL/GenBank/DDBJ databases">
        <authorList>
            <person name="Ju K.-S."/>
            <person name="Doroghazi J.R."/>
            <person name="Metcalf W.W."/>
        </authorList>
    </citation>
    <scope>NUCLEOTIDE SEQUENCE [LARGE SCALE GENOMIC DNA]</scope>
    <source>
        <strain evidence="15 16">NRRL 3414</strain>
    </source>
</reference>
<gene>
    <name evidence="15" type="ORF">ACM01_21265</name>
</gene>
<dbReference type="InterPro" id="IPR036097">
    <property type="entry name" value="HisK_dim/P_sf"/>
</dbReference>
<evidence type="ECO:0000256" key="2">
    <source>
        <dbReference type="ARBA" id="ARBA00004236"/>
    </source>
</evidence>
<keyword evidence="5" id="KW-0808">Transferase</keyword>
<dbReference type="PANTHER" id="PTHR45436">
    <property type="entry name" value="SENSOR HISTIDINE KINASE YKOH"/>
    <property type="match status" value="1"/>
</dbReference>
<dbReference type="Pfam" id="PF02518">
    <property type="entry name" value="HATPase_c"/>
    <property type="match status" value="1"/>
</dbReference>
<dbReference type="InterPro" id="IPR003660">
    <property type="entry name" value="HAMP_dom"/>
</dbReference>
<dbReference type="Pfam" id="PF00512">
    <property type="entry name" value="HisKA"/>
    <property type="match status" value="1"/>
</dbReference>
<dbReference type="CDD" id="cd00075">
    <property type="entry name" value="HATPase"/>
    <property type="match status" value="1"/>
</dbReference>
<evidence type="ECO:0000259" key="14">
    <source>
        <dbReference type="PROSITE" id="PS50885"/>
    </source>
</evidence>
<evidence type="ECO:0000256" key="6">
    <source>
        <dbReference type="ARBA" id="ARBA00022692"/>
    </source>
</evidence>
<dbReference type="PATRIC" id="fig|1938.3.peg.5047"/>
<keyword evidence="7 15" id="KW-0418">Kinase</keyword>
<dbReference type="PANTHER" id="PTHR45436:SF5">
    <property type="entry name" value="SENSOR HISTIDINE KINASE TRCS"/>
    <property type="match status" value="1"/>
</dbReference>
<dbReference type="PRINTS" id="PR00344">
    <property type="entry name" value="BCTRLSENSOR"/>
</dbReference>
<dbReference type="SMART" id="SM00388">
    <property type="entry name" value="HisKA"/>
    <property type="match status" value="1"/>
</dbReference>
<evidence type="ECO:0000259" key="13">
    <source>
        <dbReference type="PROSITE" id="PS50109"/>
    </source>
</evidence>
<comment type="subcellular location">
    <subcellularLocation>
        <location evidence="2">Cell membrane</location>
    </subcellularLocation>
</comment>
<dbReference type="Gene3D" id="1.10.287.130">
    <property type="match status" value="1"/>
</dbReference>
<feature type="compositionally biased region" description="Polar residues" evidence="11">
    <location>
        <begin position="97"/>
        <end position="111"/>
    </location>
</feature>
<feature type="region of interest" description="Disordered" evidence="11">
    <location>
        <begin position="94"/>
        <end position="153"/>
    </location>
</feature>
<dbReference type="Gene3D" id="3.30.565.10">
    <property type="entry name" value="Histidine kinase-like ATPase, C-terminal domain"/>
    <property type="match status" value="1"/>
</dbReference>
<dbReference type="SMART" id="SM00387">
    <property type="entry name" value="HATPase_c"/>
    <property type="match status" value="1"/>
</dbReference>
<feature type="domain" description="HAMP" evidence="14">
    <location>
        <begin position="215"/>
        <end position="269"/>
    </location>
</feature>
<dbReference type="Proteomes" id="UP000037432">
    <property type="component" value="Unassembled WGS sequence"/>
</dbReference>
<evidence type="ECO:0000256" key="11">
    <source>
        <dbReference type="SAM" id="MobiDB-lite"/>
    </source>
</evidence>
<keyword evidence="6 12" id="KW-0812">Transmembrane</keyword>
<feature type="domain" description="Histidine kinase" evidence="13">
    <location>
        <begin position="277"/>
        <end position="476"/>
    </location>
</feature>
<feature type="compositionally biased region" description="Acidic residues" evidence="11">
    <location>
        <begin position="117"/>
        <end position="129"/>
    </location>
</feature>
<dbReference type="SUPFAM" id="SSF47384">
    <property type="entry name" value="Homodimeric domain of signal transducing histidine kinase"/>
    <property type="match status" value="1"/>
</dbReference>
<dbReference type="SMART" id="SM00304">
    <property type="entry name" value="HAMP"/>
    <property type="match status" value="1"/>
</dbReference>
<proteinExistence type="predicted"/>
<evidence type="ECO:0000256" key="3">
    <source>
        <dbReference type="ARBA" id="ARBA00012438"/>
    </source>
</evidence>
<dbReference type="AlphaFoldDB" id="A0A0J8C4N8"/>
<dbReference type="InterPro" id="IPR050428">
    <property type="entry name" value="TCS_sensor_his_kinase"/>
</dbReference>
<dbReference type="GO" id="GO:0000155">
    <property type="term" value="F:phosphorelay sensor kinase activity"/>
    <property type="evidence" value="ECO:0007669"/>
    <property type="project" value="InterPro"/>
</dbReference>
<evidence type="ECO:0000256" key="1">
    <source>
        <dbReference type="ARBA" id="ARBA00000085"/>
    </source>
</evidence>
<evidence type="ECO:0000256" key="5">
    <source>
        <dbReference type="ARBA" id="ARBA00022679"/>
    </source>
</evidence>
<evidence type="ECO:0000256" key="12">
    <source>
        <dbReference type="SAM" id="Phobius"/>
    </source>
</evidence>
<dbReference type="EC" id="2.7.13.3" evidence="3"/>
<feature type="transmembrane region" description="Helical" evidence="12">
    <location>
        <begin position="191"/>
        <end position="213"/>
    </location>
</feature>
<dbReference type="Pfam" id="PF00672">
    <property type="entry name" value="HAMP"/>
    <property type="match status" value="1"/>
</dbReference>
<dbReference type="InterPro" id="IPR003661">
    <property type="entry name" value="HisK_dim/P_dom"/>
</dbReference>
<accession>A0A0J8C4N8</accession>
<protein>
    <recommendedName>
        <fullName evidence="3">histidine kinase</fullName>
        <ecNumber evidence="3">2.7.13.3</ecNumber>
    </recommendedName>
</protein>
<keyword evidence="10 12" id="KW-0472">Membrane</keyword>
<dbReference type="PROSITE" id="PS50109">
    <property type="entry name" value="HIS_KIN"/>
    <property type="match status" value="1"/>
</dbReference>
<comment type="caution">
    <text evidence="15">The sequence shown here is derived from an EMBL/GenBank/DDBJ whole genome shotgun (WGS) entry which is preliminary data.</text>
</comment>
<evidence type="ECO:0000256" key="10">
    <source>
        <dbReference type="ARBA" id="ARBA00023136"/>
    </source>
</evidence>
<evidence type="ECO:0000313" key="16">
    <source>
        <dbReference type="Proteomes" id="UP000037432"/>
    </source>
</evidence>
<keyword evidence="4" id="KW-0597">Phosphoprotein</keyword>